<dbReference type="Proteomes" id="UP001497512">
    <property type="component" value="Chromosome 5"/>
</dbReference>
<proteinExistence type="predicted"/>
<keyword evidence="2" id="KW-1185">Reference proteome</keyword>
<accession>A0ABP0UP39</accession>
<evidence type="ECO:0000313" key="2">
    <source>
        <dbReference type="Proteomes" id="UP001497512"/>
    </source>
</evidence>
<name>A0ABP0UP39_9BRYO</name>
<gene>
    <name evidence="1" type="ORF">CSSPTR1EN2_LOCUS18280</name>
</gene>
<organism evidence="1 2">
    <name type="scientific">Sphagnum troendelagicum</name>
    <dbReference type="NCBI Taxonomy" id="128251"/>
    <lineage>
        <taxon>Eukaryota</taxon>
        <taxon>Viridiplantae</taxon>
        <taxon>Streptophyta</taxon>
        <taxon>Embryophyta</taxon>
        <taxon>Bryophyta</taxon>
        <taxon>Sphagnophytina</taxon>
        <taxon>Sphagnopsida</taxon>
        <taxon>Sphagnales</taxon>
        <taxon>Sphagnaceae</taxon>
        <taxon>Sphagnum</taxon>
    </lineage>
</organism>
<evidence type="ECO:0000313" key="1">
    <source>
        <dbReference type="EMBL" id="CAK9226520.1"/>
    </source>
</evidence>
<dbReference type="EMBL" id="OZ019897">
    <property type="protein sequence ID" value="CAK9226520.1"/>
    <property type="molecule type" value="Genomic_DNA"/>
</dbReference>
<protein>
    <submittedName>
        <fullName evidence="1">Uncharacterized protein</fullName>
    </submittedName>
</protein>
<reference evidence="1" key="1">
    <citation type="submission" date="2024-02" db="EMBL/GenBank/DDBJ databases">
        <authorList>
            <consortium name="ELIXIR-Norway"/>
            <consortium name="Elixir Norway"/>
        </authorList>
    </citation>
    <scope>NUCLEOTIDE SEQUENCE</scope>
</reference>
<sequence>MPGAKDEQGKTRRREGKEICLMQKNCVERAGLGEGRARGGEQEMGRSVILVQMAERGLEQQQSQSSA</sequence>